<name>A0A915IR48_ROMCU</name>
<dbReference type="AlphaFoldDB" id="A0A915IR48"/>
<evidence type="ECO:0000313" key="2">
    <source>
        <dbReference type="WBParaSite" id="nRc.2.0.1.t15879-RA"/>
    </source>
</evidence>
<dbReference type="Proteomes" id="UP000887565">
    <property type="component" value="Unplaced"/>
</dbReference>
<sequence>MLEKCLNAFANQMMKTSRSSSVVVVKECVYNNSRIMNAAEQLCCTKNYWFKFSFQKFAPSKLDASISSIVSSIFTAFGKSPIFKIRNFLKEDETDTATIRTISIDKTAGKKTVIAIRMSMNSSEVPNNQRHVWKG</sequence>
<reference evidence="2" key="1">
    <citation type="submission" date="2022-11" db="UniProtKB">
        <authorList>
            <consortium name="WormBaseParasite"/>
        </authorList>
    </citation>
    <scope>IDENTIFICATION</scope>
</reference>
<accession>A0A915IR48</accession>
<protein>
    <submittedName>
        <fullName evidence="2">Uncharacterized protein</fullName>
    </submittedName>
</protein>
<evidence type="ECO:0000313" key="1">
    <source>
        <dbReference type="Proteomes" id="UP000887565"/>
    </source>
</evidence>
<proteinExistence type="predicted"/>
<organism evidence="1 2">
    <name type="scientific">Romanomermis culicivorax</name>
    <name type="common">Nematode worm</name>
    <dbReference type="NCBI Taxonomy" id="13658"/>
    <lineage>
        <taxon>Eukaryota</taxon>
        <taxon>Metazoa</taxon>
        <taxon>Ecdysozoa</taxon>
        <taxon>Nematoda</taxon>
        <taxon>Enoplea</taxon>
        <taxon>Dorylaimia</taxon>
        <taxon>Mermithida</taxon>
        <taxon>Mermithoidea</taxon>
        <taxon>Mermithidae</taxon>
        <taxon>Romanomermis</taxon>
    </lineage>
</organism>
<keyword evidence="1" id="KW-1185">Reference proteome</keyword>
<dbReference type="WBParaSite" id="nRc.2.0.1.t15879-RA">
    <property type="protein sequence ID" value="nRc.2.0.1.t15879-RA"/>
    <property type="gene ID" value="nRc.2.0.1.g15879"/>
</dbReference>